<keyword evidence="2" id="KW-1185">Reference proteome</keyword>
<protein>
    <submittedName>
        <fullName evidence="1">Uncharacterized protein</fullName>
    </submittedName>
</protein>
<accession>A0A9P7QWY6</accession>
<reference evidence="1" key="1">
    <citation type="submission" date="2021-05" db="EMBL/GenBank/DDBJ databases">
        <title>Comparative genomics of three Colletotrichum scovillei strains and genetic complementation revealed genes involved fungal growth and virulence on chili pepper.</title>
        <authorList>
            <person name="Hsieh D.-K."/>
            <person name="Chuang S.-C."/>
            <person name="Chen C.-Y."/>
            <person name="Chao Y.-T."/>
            <person name="Lu M.-Y.J."/>
            <person name="Lee M.-H."/>
            <person name="Shih M.-C."/>
        </authorList>
    </citation>
    <scope>NUCLEOTIDE SEQUENCE</scope>
    <source>
        <strain evidence="1">Coll-153</strain>
    </source>
</reference>
<comment type="caution">
    <text evidence="1">The sequence shown here is derived from an EMBL/GenBank/DDBJ whole genome shotgun (WGS) entry which is preliminary data.</text>
</comment>
<proteinExistence type="predicted"/>
<dbReference type="EMBL" id="JAESDN010000012">
    <property type="protein sequence ID" value="KAG7043173.1"/>
    <property type="molecule type" value="Genomic_DNA"/>
</dbReference>
<name>A0A9P7QWY6_9PEZI</name>
<gene>
    <name evidence="1" type="ORF">JMJ77_002882</name>
</gene>
<dbReference type="AlphaFoldDB" id="A0A9P7QWY6"/>
<sequence length="105" mass="11855">MHVVMTSMMHPGVGNPVKCPDSWSYRSPSSTPGDVFRHQWQRDVTILAVKIAEKAISNSVAFQIDHMVIDAILRRNHVMRRKFDVQEGGSYTHLLCVLPPRQADG</sequence>
<evidence type="ECO:0000313" key="2">
    <source>
        <dbReference type="Proteomes" id="UP000699042"/>
    </source>
</evidence>
<organism evidence="1 2">
    <name type="scientific">Colletotrichum scovillei</name>
    <dbReference type="NCBI Taxonomy" id="1209932"/>
    <lineage>
        <taxon>Eukaryota</taxon>
        <taxon>Fungi</taxon>
        <taxon>Dikarya</taxon>
        <taxon>Ascomycota</taxon>
        <taxon>Pezizomycotina</taxon>
        <taxon>Sordariomycetes</taxon>
        <taxon>Hypocreomycetidae</taxon>
        <taxon>Glomerellales</taxon>
        <taxon>Glomerellaceae</taxon>
        <taxon>Colletotrichum</taxon>
        <taxon>Colletotrichum acutatum species complex</taxon>
    </lineage>
</organism>
<dbReference type="Proteomes" id="UP000699042">
    <property type="component" value="Unassembled WGS sequence"/>
</dbReference>
<evidence type="ECO:0000313" key="1">
    <source>
        <dbReference type="EMBL" id="KAG7043173.1"/>
    </source>
</evidence>